<gene>
    <name evidence="2" type="ORF">NDU88_004108</name>
</gene>
<evidence type="ECO:0000313" key="2">
    <source>
        <dbReference type="EMBL" id="KAJ1151325.1"/>
    </source>
</evidence>
<dbReference type="EMBL" id="JANPWB010000009">
    <property type="protein sequence ID" value="KAJ1151325.1"/>
    <property type="molecule type" value="Genomic_DNA"/>
</dbReference>
<comment type="caution">
    <text evidence="2">The sequence shown here is derived from an EMBL/GenBank/DDBJ whole genome shotgun (WGS) entry which is preliminary data.</text>
</comment>
<evidence type="ECO:0000313" key="3">
    <source>
        <dbReference type="Proteomes" id="UP001066276"/>
    </source>
</evidence>
<proteinExistence type="predicted"/>
<protein>
    <submittedName>
        <fullName evidence="2">Uncharacterized protein</fullName>
    </submittedName>
</protein>
<accession>A0AAV7RKJ7</accession>
<feature type="region of interest" description="Disordered" evidence="1">
    <location>
        <begin position="59"/>
        <end position="90"/>
    </location>
</feature>
<keyword evidence="3" id="KW-1185">Reference proteome</keyword>
<reference evidence="2" key="1">
    <citation type="journal article" date="2022" name="bioRxiv">
        <title>Sequencing and chromosome-scale assembly of the giantPleurodeles waltlgenome.</title>
        <authorList>
            <person name="Brown T."/>
            <person name="Elewa A."/>
            <person name="Iarovenko S."/>
            <person name="Subramanian E."/>
            <person name="Araus A.J."/>
            <person name="Petzold A."/>
            <person name="Susuki M."/>
            <person name="Suzuki K.-i.T."/>
            <person name="Hayashi T."/>
            <person name="Toyoda A."/>
            <person name="Oliveira C."/>
            <person name="Osipova E."/>
            <person name="Leigh N.D."/>
            <person name="Simon A."/>
            <person name="Yun M.H."/>
        </authorList>
    </citation>
    <scope>NUCLEOTIDE SEQUENCE</scope>
    <source>
        <strain evidence="2">20211129_DDA</strain>
        <tissue evidence="2">Liver</tissue>
    </source>
</reference>
<feature type="compositionally biased region" description="Basic and acidic residues" evidence="1">
    <location>
        <begin position="60"/>
        <end position="71"/>
    </location>
</feature>
<dbReference type="AlphaFoldDB" id="A0AAV7RKJ7"/>
<evidence type="ECO:0000256" key="1">
    <source>
        <dbReference type="SAM" id="MobiDB-lite"/>
    </source>
</evidence>
<sequence length="128" mass="14823">MLVDHLRTIYQAGSKRDADEWNSTTKAFLLDLEESDVSAKRPPTQMKTIVENYESPPLQCKKEEEDNRKTEQQAPEIRTNIDKEQEFPSTQNPVFEEAELENATPLNLDNEEKFAEGDIKLKLRTHAF</sequence>
<dbReference type="Proteomes" id="UP001066276">
    <property type="component" value="Chromosome 5"/>
</dbReference>
<organism evidence="2 3">
    <name type="scientific">Pleurodeles waltl</name>
    <name type="common">Iberian ribbed newt</name>
    <dbReference type="NCBI Taxonomy" id="8319"/>
    <lineage>
        <taxon>Eukaryota</taxon>
        <taxon>Metazoa</taxon>
        <taxon>Chordata</taxon>
        <taxon>Craniata</taxon>
        <taxon>Vertebrata</taxon>
        <taxon>Euteleostomi</taxon>
        <taxon>Amphibia</taxon>
        <taxon>Batrachia</taxon>
        <taxon>Caudata</taxon>
        <taxon>Salamandroidea</taxon>
        <taxon>Salamandridae</taxon>
        <taxon>Pleurodelinae</taxon>
        <taxon>Pleurodeles</taxon>
    </lineage>
</organism>
<name>A0AAV7RKJ7_PLEWA</name>